<dbReference type="SMART" id="SM00015">
    <property type="entry name" value="IQ"/>
    <property type="match status" value="3"/>
</dbReference>
<dbReference type="SUPFAM" id="SSF47576">
    <property type="entry name" value="Calponin-homology domain, CH-domain"/>
    <property type="match status" value="1"/>
</dbReference>
<dbReference type="AlphaFoldDB" id="A0A507CX45"/>
<dbReference type="GO" id="GO:0005096">
    <property type="term" value="F:GTPase activator activity"/>
    <property type="evidence" value="ECO:0007669"/>
    <property type="project" value="TreeGrafter"/>
</dbReference>
<dbReference type="PROSITE" id="PS50096">
    <property type="entry name" value="IQ"/>
    <property type="match status" value="3"/>
</dbReference>
<dbReference type="CDD" id="cd23767">
    <property type="entry name" value="IQCD"/>
    <property type="match status" value="1"/>
</dbReference>
<dbReference type="PROSITE" id="PS00509">
    <property type="entry name" value="RAS_GTPASE_ACTIV_1"/>
    <property type="match status" value="1"/>
</dbReference>
<evidence type="ECO:0000259" key="1">
    <source>
        <dbReference type="PROSITE" id="PS50018"/>
    </source>
</evidence>
<name>A0A507CX45_9FUNG</name>
<dbReference type="SMART" id="SM00033">
    <property type="entry name" value="CH"/>
    <property type="match status" value="1"/>
</dbReference>
<dbReference type="InterPro" id="IPR001715">
    <property type="entry name" value="CH_dom"/>
</dbReference>
<feature type="domain" description="Calponin-homology (CH)" evidence="2">
    <location>
        <begin position="53"/>
        <end position="160"/>
    </location>
</feature>
<proteinExistence type="predicted"/>
<dbReference type="PANTHER" id="PTHR14149">
    <property type="entry name" value="RAS GTPASE-ACTIVATING PROTEIN WITH IQ MOTIF"/>
    <property type="match status" value="1"/>
</dbReference>
<dbReference type="Pfam" id="PF00307">
    <property type="entry name" value="CH"/>
    <property type="match status" value="1"/>
</dbReference>
<keyword evidence="5" id="KW-1185">Reference proteome</keyword>
<dbReference type="Gene3D" id="1.20.5.190">
    <property type="match status" value="1"/>
</dbReference>
<evidence type="ECO:0000313" key="3">
    <source>
        <dbReference type="EMBL" id="TPX43695.1"/>
    </source>
</evidence>
<reference evidence="5 6" key="1">
    <citation type="journal article" date="2019" name="Sci. Rep.">
        <title>Comparative genomics of chytrid fungi reveal insights into the obligate biotrophic and pathogenic lifestyle of Synchytrium endobioticum.</title>
        <authorList>
            <person name="van de Vossenberg B.T.L.H."/>
            <person name="Warris S."/>
            <person name="Nguyen H.D.T."/>
            <person name="van Gent-Pelzer M.P.E."/>
            <person name="Joly D.L."/>
            <person name="van de Geest H.C."/>
            <person name="Bonants P.J.M."/>
            <person name="Smith D.S."/>
            <person name="Levesque C.A."/>
            <person name="van der Lee T.A.J."/>
        </authorList>
    </citation>
    <scope>NUCLEOTIDE SEQUENCE [LARGE SCALE GENOMIC DNA]</scope>
    <source>
        <strain evidence="3 6">LEV6574</strain>
        <strain evidence="4 5">MB42</strain>
    </source>
</reference>
<dbReference type="OrthoDB" id="775356at2759"/>
<dbReference type="Proteomes" id="UP000320475">
    <property type="component" value="Unassembled WGS sequence"/>
</dbReference>
<evidence type="ECO:0000259" key="2">
    <source>
        <dbReference type="PROSITE" id="PS50021"/>
    </source>
</evidence>
<organism evidence="3 6">
    <name type="scientific">Synchytrium endobioticum</name>
    <dbReference type="NCBI Taxonomy" id="286115"/>
    <lineage>
        <taxon>Eukaryota</taxon>
        <taxon>Fungi</taxon>
        <taxon>Fungi incertae sedis</taxon>
        <taxon>Chytridiomycota</taxon>
        <taxon>Chytridiomycota incertae sedis</taxon>
        <taxon>Chytridiomycetes</taxon>
        <taxon>Synchytriales</taxon>
        <taxon>Synchytriaceae</taxon>
        <taxon>Synchytrium</taxon>
    </lineage>
</organism>
<dbReference type="Pfam" id="PF00612">
    <property type="entry name" value="IQ"/>
    <property type="match status" value="3"/>
</dbReference>
<dbReference type="PROSITE" id="PS50021">
    <property type="entry name" value="CH"/>
    <property type="match status" value="1"/>
</dbReference>
<evidence type="ECO:0000313" key="6">
    <source>
        <dbReference type="Proteomes" id="UP000320475"/>
    </source>
</evidence>
<dbReference type="InterPro" id="IPR023152">
    <property type="entry name" value="RasGAP_CS"/>
</dbReference>
<dbReference type="InterPro" id="IPR008936">
    <property type="entry name" value="Rho_GTPase_activation_prot"/>
</dbReference>
<protein>
    <recommendedName>
        <fullName evidence="7">Ras-GAP domain-containing protein</fullName>
    </recommendedName>
</protein>
<evidence type="ECO:0000313" key="4">
    <source>
        <dbReference type="EMBL" id="TPX47682.1"/>
    </source>
</evidence>
<dbReference type="Pfam" id="PF03836">
    <property type="entry name" value="RasGAP_C"/>
    <property type="match status" value="1"/>
</dbReference>
<evidence type="ECO:0000313" key="5">
    <source>
        <dbReference type="Proteomes" id="UP000317494"/>
    </source>
</evidence>
<dbReference type="InterPro" id="IPR000593">
    <property type="entry name" value="RasGAP_C"/>
</dbReference>
<dbReference type="Gene3D" id="1.10.418.10">
    <property type="entry name" value="Calponin-like domain"/>
    <property type="match status" value="1"/>
</dbReference>
<dbReference type="SUPFAM" id="SSF48350">
    <property type="entry name" value="GTPase activation domain, GAP"/>
    <property type="match status" value="1"/>
</dbReference>
<dbReference type="SMART" id="SM00323">
    <property type="entry name" value="RasGAP"/>
    <property type="match status" value="1"/>
</dbReference>
<dbReference type="InterPro" id="IPR000048">
    <property type="entry name" value="IQ_motif_EF-hand-BS"/>
</dbReference>
<dbReference type="Pfam" id="PF00616">
    <property type="entry name" value="RasGAP"/>
    <property type="match status" value="1"/>
</dbReference>
<accession>A0A507CX45</accession>
<dbReference type="EMBL" id="QEAM01000212">
    <property type="protein sequence ID" value="TPX43695.1"/>
    <property type="molecule type" value="Genomic_DNA"/>
</dbReference>
<dbReference type="InterPro" id="IPR036872">
    <property type="entry name" value="CH_dom_sf"/>
</dbReference>
<dbReference type="Gene3D" id="1.10.506.10">
    <property type="entry name" value="GTPase Activation - p120gap, domain 1"/>
    <property type="match status" value="1"/>
</dbReference>
<dbReference type="CDD" id="cd21206">
    <property type="entry name" value="CH_IQGAP"/>
    <property type="match status" value="1"/>
</dbReference>
<comment type="caution">
    <text evidence="3">The sequence shown here is derived from an EMBL/GenBank/DDBJ whole genome shotgun (WGS) entry which is preliminary data.</text>
</comment>
<dbReference type="VEuPathDB" id="FungiDB:SeMB42_g03246"/>
<gene>
    <name evidence="3" type="ORF">SeLEV6574_g04909</name>
    <name evidence="4" type="ORF">SeMB42_g03246</name>
</gene>
<dbReference type="GO" id="GO:0110085">
    <property type="term" value="C:mitotic actomyosin contractile ring"/>
    <property type="evidence" value="ECO:0007669"/>
    <property type="project" value="TreeGrafter"/>
</dbReference>
<dbReference type="InterPro" id="IPR001936">
    <property type="entry name" value="RasGAP_dom"/>
</dbReference>
<dbReference type="GO" id="GO:0051015">
    <property type="term" value="F:actin filament binding"/>
    <property type="evidence" value="ECO:0007669"/>
    <property type="project" value="TreeGrafter"/>
</dbReference>
<dbReference type="EMBL" id="QEAN01000112">
    <property type="protein sequence ID" value="TPX47682.1"/>
    <property type="molecule type" value="Genomic_DNA"/>
</dbReference>
<dbReference type="GO" id="GO:1903479">
    <property type="term" value="P:mitotic actomyosin contractile ring assembly actin filament organization"/>
    <property type="evidence" value="ECO:0007669"/>
    <property type="project" value="TreeGrafter"/>
</dbReference>
<feature type="domain" description="Ras-GAP" evidence="1">
    <location>
        <begin position="498"/>
        <end position="727"/>
    </location>
</feature>
<dbReference type="Proteomes" id="UP000317494">
    <property type="component" value="Unassembled WGS sequence"/>
</dbReference>
<sequence>MTDTSPTRISVAGDWPDADGHGRFKLAKVSSATPRNAEWMDREREKLQAYEYLCRIGEAKDWIEACIHESIGDIEHLEEELRNGIALARLTKMFAPDVVKKIFEDTRKLQYRHSDNINYLFTSMRKIGLPEVFFFELTDLYEKKNIPKVIYCIHALAHLLFKLGLAPSIKDLVGKLEFTDEVLDQTQASLTAAGVPMPQFGNIATALAEELNVIEVSPEEKREKFLNELDTIMKIIKAQAIVRGWLARRQVDKLRKAHQARLQWYKDHANDIAKIQAIWRAKTPFKNYQAQRLKYRKELPAVIKIQACWRGHKERQEYLQRLKYLKTQVGSIVKIQSIFRAKKAVRAYRSLEDTNPPVRTVQNFVHLLDDSNHDFEEELELDRLRQMVVRRIRENNATETQLTELDVKIALLVKNRISLDEVLKHTTKQRKRVLEAVAAEGQTEQGLSLKSLDKETRAKLEHYQQLFYLLQTQPVYLAKVMFLLNKKSGSSVTKFLENVVLTLYGYAQNSREEYLLLSLIKTAIHVEIDDLTDDVSEFWRANPLFIRLVLHYTRGAKERQYLRELLQPLVKRILDDTSLDLDTDPVAIYKGLIRDEETKNGETSKKPYDVTVAQAAADEEVKKALGAHTDKLIEITTNFLDAITTTLQKMPFGIRSIAQQLKNSLQAKFPKSDQEEMNRAVGNLIYYRYINPAIIAPEAFDVIESTISPNQRKNLADVAKALHQIATNRPNPADDGTDERLTEHFASAGKKFAAFFGEATVVPPAEEYFAIDEFIDMSTTKRPIVYISPNEIFQVHATLLENLEYLTNKDDDPLKQILNDLGPAPTVKEDSAVQTTEISLTLTNRFAKMDDADATIKRLFMETKRHILTIVRIKSGRNLLELLEKPVSQVEEKGYAELLDTNATRLAEKQAIMNRDSAEDGMSGSLARDSMAPAQFGSNWNLKDAVGRNVTFAELKKVTLENLVKLEVAGMVSKQTCYQDMLNSIAKDMLNKHKRTVQRKKDLDSLRQTLKNVEEKASYLGEQKQAYMDYIEACMGNLTQNKGRGKAKGKPMMFTKQWTHIRDLQKSGKMPQLGSFKFTAAELHKKGVLISVDEYSPKQYGQINLIISSNEVGVFIVEASFLGVRMPEKLELRLEDLLQQQYNGVNTMALFDYAKVNVNLLIYLLNKKFFI</sequence>
<evidence type="ECO:0008006" key="7">
    <source>
        <dbReference type="Google" id="ProtNLM"/>
    </source>
</evidence>
<dbReference type="SUPFAM" id="SSF143885">
    <property type="entry name" value="RGC domain-like"/>
    <property type="match status" value="1"/>
</dbReference>
<dbReference type="STRING" id="286115.A0A507CX45"/>
<dbReference type="PROSITE" id="PS50018">
    <property type="entry name" value="RAS_GTPASE_ACTIV_2"/>
    <property type="match status" value="1"/>
</dbReference>
<dbReference type="GO" id="GO:0005516">
    <property type="term" value="F:calmodulin binding"/>
    <property type="evidence" value="ECO:0007669"/>
    <property type="project" value="TreeGrafter"/>
</dbReference>
<dbReference type="FunFam" id="1.10.506.10:FF:000004">
    <property type="entry name" value="IQ motif containing GTPase activating protein 1"/>
    <property type="match status" value="1"/>
</dbReference>
<dbReference type="PANTHER" id="PTHR14149:SF14">
    <property type="entry name" value="CALPONIN-HOMOLOGY (CH) DOMAIN-CONTAINING PROTEIN"/>
    <property type="match status" value="1"/>
</dbReference>